<evidence type="ECO:0000313" key="1">
    <source>
        <dbReference type="EMBL" id="MBG6103194.1"/>
    </source>
</evidence>
<evidence type="ECO:0000313" key="2">
    <source>
        <dbReference type="Proteomes" id="UP000631791"/>
    </source>
</evidence>
<comment type="caution">
    <text evidence="1">The sequence shown here is derived from an EMBL/GenBank/DDBJ whole genome shotgun (WGS) entry which is preliminary data.</text>
</comment>
<gene>
    <name evidence="1" type="ORF">IW249_003608</name>
</gene>
<proteinExistence type="predicted"/>
<sequence>MQGEFRLRQVITGIGHAADVSVVVEAADRDEVDVSPDAFAWLRDAYGPRAVVDRPVNGRLVV</sequence>
<keyword evidence="2" id="KW-1185">Reference proteome</keyword>
<reference evidence="1 2" key="1">
    <citation type="submission" date="2020-11" db="EMBL/GenBank/DDBJ databases">
        <title>Sequencing the genomes of 1000 actinobacteria strains.</title>
        <authorList>
            <person name="Klenk H.-P."/>
        </authorList>
    </citation>
    <scope>NUCLEOTIDE SEQUENCE [LARGE SCALE GENOMIC DNA]</scope>
    <source>
        <strain evidence="1 2">DSM 101695</strain>
    </source>
</reference>
<accession>A0ABS0K5B2</accession>
<dbReference type="Proteomes" id="UP000631791">
    <property type="component" value="Unassembled WGS sequence"/>
</dbReference>
<protein>
    <submittedName>
        <fullName evidence="1">Uncharacterized protein</fullName>
    </submittedName>
</protein>
<name>A0ABS0K5B2_9ACTN</name>
<dbReference type="RefSeq" id="WP_196921848.1">
    <property type="nucleotide sequence ID" value="NZ_JADOTY010000001.1"/>
</dbReference>
<dbReference type="EMBL" id="JADOTY010000001">
    <property type="protein sequence ID" value="MBG6103194.1"/>
    <property type="molecule type" value="Genomic_DNA"/>
</dbReference>
<organism evidence="1 2">
    <name type="scientific">Micromonospora vinacea</name>
    <dbReference type="NCBI Taxonomy" id="709878"/>
    <lineage>
        <taxon>Bacteria</taxon>
        <taxon>Bacillati</taxon>
        <taxon>Actinomycetota</taxon>
        <taxon>Actinomycetes</taxon>
        <taxon>Micromonosporales</taxon>
        <taxon>Micromonosporaceae</taxon>
        <taxon>Micromonospora</taxon>
    </lineage>
</organism>